<dbReference type="Proteomes" id="UP000268014">
    <property type="component" value="Unassembled WGS sequence"/>
</dbReference>
<dbReference type="EMBL" id="UZAF01016995">
    <property type="protein sequence ID" value="VDO36612.1"/>
    <property type="molecule type" value="Genomic_DNA"/>
</dbReference>
<dbReference type="AlphaFoldDB" id="A0A0N4WEN2"/>
<gene>
    <name evidence="1" type="ORF">HPLM_LOCUS9100</name>
</gene>
<dbReference type="WBParaSite" id="HPLM_0000910801-mRNA-1">
    <property type="protein sequence ID" value="HPLM_0000910801-mRNA-1"/>
    <property type="gene ID" value="HPLM_0000910801"/>
</dbReference>
<protein>
    <submittedName>
        <fullName evidence="3">Fn3_like domain-containing protein</fullName>
    </submittedName>
</protein>
<evidence type="ECO:0000313" key="3">
    <source>
        <dbReference type="WBParaSite" id="HPLM_0000910801-mRNA-1"/>
    </source>
</evidence>
<proteinExistence type="predicted"/>
<accession>A0A0N4WEN2</accession>
<sequence>MEVLGPRLLNSIALAKETMVWSRIELRNNGDVSRVKYWIEDDVVYFTMEAGDSHVHCESESLELRATMDGLA</sequence>
<evidence type="ECO:0000313" key="1">
    <source>
        <dbReference type="EMBL" id="VDO36612.1"/>
    </source>
</evidence>
<name>A0A0N4WEN2_HAEPC</name>
<reference evidence="3" key="1">
    <citation type="submission" date="2017-02" db="UniProtKB">
        <authorList>
            <consortium name="WormBaseParasite"/>
        </authorList>
    </citation>
    <scope>IDENTIFICATION</scope>
</reference>
<organism evidence="3">
    <name type="scientific">Haemonchus placei</name>
    <name type="common">Barber's pole worm</name>
    <dbReference type="NCBI Taxonomy" id="6290"/>
    <lineage>
        <taxon>Eukaryota</taxon>
        <taxon>Metazoa</taxon>
        <taxon>Ecdysozoa</taxon>
        <taxon>Nematoda</taxon>
        <taxon>Chromadorea</taxon>
        <taxon>Rhabditida</taxon>
        <taxon>Rhabditina</taxon>
        <taxon>Rhabditomorpha</taxon>
        <taxon>Strongyloidea</taxon>
        <taxon>Trichostrongylidae</taxon>
        <taxon>Haemonchus</taxon>
    </lineage>
</organism>
<evidence type="ECO:0000313" key="2">
    <source>
        <dbReference type="Proteomes" id="UP000268014"/>
    </source>
</evidence>
<reference evidence="1 2" key="2">
    <citation type="submission" date="2018-11" db="EMBL/GenBank/DDBJ databases">
        <authorList>
            <consortium name="Pathogen Informatics"/>
        </authorList>
    </citation>
    <scope>NUCLEOTIDE SEQUENCE [LARGE SCALE GENOMIC DNA]</scope>
    <source>
        <strain evidence="1 2">MHpl1</strain>
    </source>
</reference>
<keyword evidence="2" id="KW-1185">Reference proteome</keyword>